<dbReference type="PANTHER" id="PTHR23501:SF191">
    <property type="entry name" value="VACUOLAR BASIC AMINO ACID TRANSPORTER 4"/>
    <property type="match status" value="1"/>
</dbReference>
<dbReference type="InterPro" id="IPR011701">
    <property type="entry name" value="MFS"/>
</dbReference>
<dbReference type="Gene3D" id="1.20.1720.10">
    <property type="entry name" value="Multidrug resistance protein D"/>
    <property type="match status" value="1"/>
</dbReference>
<gene>
    <name evidence="9" type="ORF">UO65_1340</name>
</gene>
<dbReference type="STRING" id="909613.UO65_1340"/>
<evidence type="ECO:0000256" key="4">
    <source>
        <dbReference type="ARBA" id="ARBA00022989"/>
    </source>
</evidence>
<evidence type="ECO:0000259" key="8">
    <source>
        <dbReference type="PROSITE" id="PS50850"/>
    </source>
</evidence>
<feature type="transmembrane region" description="Helical" evidence="7">
    <location>
        <begin position="55"/>
        <end position="74"/>
    </location>
</feature>
<feature type="compositionally biased region" description="Low complexity" evidence="6">
    <location>
        <begin position="486"/>
        <end position="502"/>
    </location>
</feature>
<dbReference type="PROSITE" id="PS50850">
    <property type="entry name" value="MFS"/>
    <property type="match status" value="1"/>
</dbReference>
<keyword evidence="10" id="KW-1185">Reference proteome</keyword>
<keyword evidence="4 7" id="KW-1133">Transmembrane helix</keyword>
<feature type="transmembrane region" description="Helical" evidence="7">
    <location>
        <begin position="286"/>
        <end position="309"/>
    </location>
</feature>
<dbReference type="Proteomes" id="UP000019277">
    <property type="component" value="Unassembled WGS sequence"/>
</dbReference>
<organism evidence="9 10">
    <name type="scientific">Actinokineospora spheciospongiae</name>
    <dbReference type="NCBI Taxonomy" id="909613"/>
    <lineage>
        <taxon>Bacteria</taxon>
        <taxon>Bacillati</taxon>
        <taxon>Actinomycetota</taxon>
        <taxon>Actinomycetes</taxon>
        <taxon>Pseudonocardiales</taxon>
        <taxon>Pseudonocardiaceae</taxon>
        <taxon>Actinokineospora</taxon>
    </lineage>
</organism>
<feature type="transmembrane region" description="Helical" evidence="7">
    <location>
        <begin position="210"/>
        <end position="231"/>
    </location>
</feature>
<name>W7J2P9_9PSEU</name>
<dbReference type="GO" id="GO:0022857">
    <property type="term" value="F:transmembrane transporter activity"/>
    <property type="evidence" value="ECO:0007669"/>
    <property type="project" value="InterPro"/>
</dbReference>
<keyword evidence="5 7" id="KW-0472">Membrane</keyword>
<accession>W7J2P9</accession>
<dbReference type="GO" id="GO:0005886">
    <property type="term" value="C:plasma membrane"/>
    <property type="evidence" value="ECO:0007669"/>
    <property type="project" value="UniProtKB-SubCell"/>
</dbReference>
<feature type="transmembrane region" description="Helical" evidence="7">
    <location>
        <begin position="243"/>
        <end position="265"/>
    </location>
</feature>
<dbReference type="PANTHER" id="PTHR23501">
    <property type="entry name" value="MAJOR FACILITATOR SUPERFAMILY"/>
    <property type="match status" value="1"/>
</dbReference>
<dbReference type="Pfam" id="PF07690">
    <property type="entry name" value="MFS_1"/>
    <property type="match status" value="1"/>
</dbReference>
<dbReference type="InterPro" id="IPR036259">
    <property type="entry name" value="MFS_trans_sf"/>
</dbReference>
<evidence type="ECO:0000313" key="10">
    <source>
        <dbReference type="Proteomes" id="UP000019277"/>
    </source>
</evidence>
<evidence type="ECO:0000313" key="9">
    <source>
        <dbReference type="EMBL" id="EWC63342.1"/>
    </source>
</evidence>
<dbReference type="RefSeq" id="WP_063935900.1">
    <property type="nucleotide sequence ID" value="NZ_AYXG01000048.1"/>
</dbReference>
<comment type="caution">
    <text evidence="9">The sequence shown here is derived from an EMBL/GenBank/DDBJ whole genome shotgun (WGS) entry which is preliminary data.</text>
</comment>
<keyword evidence="2" id="KW-0813">Transport</keyword>
<dbReference type="PATRIC" id="fig|909613.9.peg.1354"/>
<evidence type="ECO:0000256" key="5">
    <source>
        <dbReference type="ARBA" id="ARBA00023136"/>
    </source>
</evidence>
<feature type="region of interest" description="Disordered" evidence="6">
    <location>
        <begin position="483"/>
        <end position="508"/>
    </location>
</feature>
<dbReference type="AlphaFoldDB" id="W7J2P9"/>
<feature type="transmembrane region" description="Helical" evidence="7">
    <location>
        <begin position="351"/>
        <end position="369"/>
    </location>
</feature>
<proteinExistence type="predicted"/>
<protein>
    <submittedName>
        <fullName evidence="9">Drug resistance transporter, EmrB/QacA subfamily</fullName>
    </submittedName>
</protein>
<dbReference type="Gene3D" id="1.20.1250.20">
    <property type="entry name" value="MFS general substrate transporter like domains"/>
    <property type="match status" value="1"/>
</dbReference>
<feature type="transmembrane region" description="Helical" evidence="7">
    <location>
        <begin position="177"/>
        <end position="198"/>
    </location>
</feature>
<sequence length="508" mass="52437">MSPNEAPPEDEPETRHPTVVMWALLVCAFLAMLDGSVIVTILPKIVDQVGGSDSWYLWLVTAYLLASSISVPIYGRFSDLYGRRRLLLLGLGLFLVGSLACGFAGSMAFLIAARTVQGLGAGALLTLSMAAIREVFPTGKSTVLLRIQSIIAALMLIGMVGGPLLGGVLADGIGWRWAFFINLPFAGAAFVALTLLYPRIRQARTVTGRLDVAGIALLSTGLSLVLIGLSLKGQSTGGRTLEWTDPVVAGCLVLGALLLAALVPVERRAGTPILPLYLLRGRSFSALLVGGFFFQLAVMPIGIIVPLYFQHVRGYSASTSAFLVLPLLVGMALSSRLTALVILGTGRTKPVLLAGAALLTTGSAAFAFLDGGTSPWLTSVWLLLAGVGTGPAMGGLTIATQNSVPRSDMGTGTAGATLTKQLGGVLGLTLAQSLANHYTHNSAINTEAASSTILWISGTAGLLAVASIAMMHDVFVERPGKPLPGTPAAAATPTAPEAASAPIGSAEK</sequence>
<feature type="transmembrane region" description="Helical" evidence="7">
    <location>
        <begin position="20"/>
        <end position="43"/>
    </location>
</feature>
<dbReference type="SUPFAM" id="SSF103473">
    <property type="entry name" value="MFS general substrate transporter"/>
    <property type="match status" value="1"/>
</dbReference>
<evidence type="ECO:0000256" key="3">
    <source>
        <dbReference type="ARBA" id="ARBA00022692"/>
    </source>
</evidence>
<comment type="subcellular location">
    <subcellularLocation>
        <location evidence="1">Cell inner membrane</location>
        <topology evidence="1">Multi-pass membrane protein</topology>
    </subcellularLocation>
</comment>
<keyword evidence="3 7" id="KW-0812">Transmembrane</keyword>
<feature type="transmembrane region" description="Helical" evidence="7">
    <location>
        <begin position="321"/>
        <end position="344"/>
    </location>
</feature>
<dbReference type="eggNOG" id="COG0477">
    <property type="taxonomic scope" value="Bacteria"/>
</dbReference>
<feature type="domain" description="Major facilitator superfamily (MFS) profile" evidence="8">
    <location>
        <begin position="20"/>
        <end position="475"/>
    </location>
</feature>
<feature type="transmembrane region" description="Helical" evidence="7">
    <location>
        <begin position="381"/>
        <end position="399"/>
    </location>
</feature>
<dbReference type="EMBL" id="AYXG01000048">
    <property type="protein sequence ID" value="EWC63342.1"/>
    <property type="molecule type" value="Genomic_DNA"/>
</dbReference>
<reference evidence="9 10" key="1">
    <citation type="journal article" date="2014" name="Genome Announc.">
        <title>Draft Genome Sequence of the Antitrypanosomally Active Sponge-Associated Bacterium Actinokineospora sp. Strain EG49.</title>
        <authorList>
            <person name="Harjes J."/>
            <person name="Ryu T."/>
            <person name="Abdelmohsen U.R."/>
            <person name="Moitinho-Silva L."/>
            <person name="Horn H."/>
            <person name="Ravasi T."/>
            <person name="Hentschel U."/>
        </authorList>
    </citation>
    <scope>NUCLEOTIDE SEQUENCE [LARGE SCALE GENOMIC DNA]</scope>
    <source>
        <strain evidence="9 10">EG49</strain>
    </source>
</reference>
<dbReference type="InterPro" id="IPR020846">
    <property type="entry name" value="MFS_dom"/>
</dbReference>
<feature type="transmembrane region" description="Helical" evidence="7">
    <location>
        <begin position="143"/>
        <end position="165"/>
    </location>
</feature>
<evidence type="ECO:0000256" key="7">
    <source>
        <dbReference type="SAM" id="Phobius"/>
    </source>
</evidence>
<dbReference type="OrthoDB" id="4082704at2"/>
<evidence type="ECO:0000256" key="1">
    <source>
        <dbReference type="ARBA" id="ARBA00004429"/>
    </source>
</evidence>
<evidence type="ECO:0000256" key="2">
    <source>
        <dbReference type="ARBA" id="ARBA00022448"/>
    </source>
</evidence>
<feature type="transmembrane region" description="Helical" evidence="7">
    <location>
        <begin position="86"/>
        <end position="112"/>
    </location>
</feature>
<evidence type="ECO:0000256" key="6">
    <source>
        <dbReference type="SAM" id="MobiDB-lite"/>
    </source>
</evidence>